<reference evidence="2 3" key="1">
    <citation type="journal article" date="2021" name="Nat. Commun.">
        <title>Genetic determinants of endophytism in the Arabidopsis root mycobiome.</title>
        <authorList>
            <person name="Mesny F."/>
            <person name="Miyauchi S."/>
            <person name="Thiergart T."/>
            <person name="Pickel B."/>
            <person name="Atanasova L."/>
            <person name="Karlsson M."/>
            <person name="Huettel B."/>
            <person name="Barry K.W."/>
            <person name="Haridas S."/>
            <person name="Chen C."/>
            <person name="Bauer D."/>
            <person name="Andreopoulos W."/>
            <person name="Pangilinan J."/>
            <person name="LaButti K."/>
            <person name="Riley R."/>
            <person name="Lipzen A."/>
            <person name="Clum A."/>
            <person name="Drula E."/>
            <person name="Henrissat B."/>
            <person name="Kohler A."/>
            <person name="Grigoriev I.V."/>
            <person name="Martin F.M."/>
            <person name="Hacquard S."/>
        </authorList>
    </citation>
    <scope>NUCLEOTIDE SEQUENCE [LARGE SCALE GENOMIC DNA]</scope>
    <source>
        <strain evidence="2 3">MPI-SDFR-AT-0080</strain>
    </source>
</reference>
<accession>A0ABQ8GDV7</accession>
<sequence length="377" mass="40607">MVVWLPSRSCSCVLLGLSSFVCDKRSFRGYYIPQPVVNTLPQGAYSSSVLGIHSTVVPTSSGAILVQSLQGGRVRQSSSVSQLSPLSAHPMSCKHDTERSWADSTPTLPDIEYLEPLILFHPFDYGGDSSGDCGPPVYADPPEPRAGNTAAAEPVAAEPHVYVVTEAIQNPESTEVPETVTAVDQVPTGTVVVQDTPVISEGEPAESNSASKHSSSSSSSASTARAQDRDTPAEARRSSSATSDTTVPVPRRRTTTTTYVIPVPNELEAGPEVGPEAIPPRRRPTTVKVIIEQPTSDQDELNCKPVFATPADNTRVEQPRSILKNKADDASVRSKQSLRQRIRAWWRRVIARVMQIEAERAARKAQKKGMKAAQAAM</sequence>
<name>A0ABQ8GDV7_9PEZI</name>
<dbReference type="EMBL" id="JAGTJR010000010">
    <property type="protein sequence ID" value="KAH7053158.1"/>
    <property type="molecule type" value="Genomic_DNA"/>
</dbReference>
<keyword evidence="3" id="KW-1185">Reference proteome</keyword>
<comment type="caution">
    <text evidence="2">The sequence shown here is derived from an EMBL/GenBank/DDBJ whole genome shotgun (WGS) entry which is preliminary data.</text>
</comment>
<protein>
    <submittedName>
        <fullName evidence="2">Uncharacterized protein</fullName>
    </submittedName>
</protein>
<feature type="region of interest" description="Disordered" evidence="1">
    <location>
        <begin position="170"/>
        <end position="281"/>
    </location>
</feature>
<feature type="compositionally biased region" description="Basic and acidic residues" evidence="1">
    <location>
        <begin position="226"/>
        <end position="237"/>
    </location>
</feature>
<evidence type="ECO:0000313" key="2">
    <source>
        <dbReference type="EMBL" id="KAH7053158.1"/>
    </source>
</evidence>
<dbReference type="Proteomes" id="UP000774617">
    <property type="component" value="Unassembled WGS sequence"/>
</dbReference>
<evidence type="ECO:0000256" key="1">
    <source>
        <dbReference type="SAM" id="MobiDB-lite"/>
    </source>
</evidence>
<organism evidence="2 3">
    <name type="scientific">Macrophomina phaseolina</name>
    <dbReference type="NCBI Taxonomy" id="35725"/>
    <lineage>
        <taxon>Eukaryota</taxon>
        <taxon>Fungi</taxon>
        <taxon>Dikarya</taxon>
        <taxon>Ascomycota</taxon>
        <taxon>Pezizomycotina</taxon>
        <taxon>Dothideomycetes</taxon>
        <taxon>Dothideomycetes incertae sedis</taxon>
        <taxon>Botryosphaeriales</taxon>
        <taxon>Botryosphaeriaceae</taxon>
        <taxon>Macrophomina</taxon>
    </lineage>
</organism>
<evidence type="ECO:0000313" key="3">
    <source>
        <dbReference type="Proteomes" id="UP000774617"/>
    </source>
</evidence>
<feature type="compositionally biased region" description="Low complexity" evidence="1">
    <location>
        <begin position="205"/>
        <end position="225"/>
    </location>
</feature>
<gene>
    <name evidence="2" type="ORF">B0J12DRAFT_46736</name>
</gene>
<feature type="compositionally biased region" description="Low complexity" evidence="1">
    <location>
        <begin position="238"/>
        <end position="264"/>
    </location>
</feature>
<feature type="region of interest" description="Disordered" evidence="1">
    <location>
        <begin position="131"/>
        <end position="153"/>
    </location>
</feature>
<proteinExistence type="predicted"/>